<comment type="catalytic activity">
    <reaction evidence="9">
        <text>(6S)-5,6,7,8-tetrahydrofolyl-(gamma-L-Glu)(n) + L-glutamate + ATP = (6S)-5,6,7,8-tetrahydrofolyl-(gamma-L-Glu)(n+1) + ADP + phosphate + H(+)</text>
        <dbReference type="Rhea" id="RHEA:10580"/>
        <dbReference type="Rhea" id="RHEA-COMP:14738"/>
        <dbReference type="Rhea" id="RHEA-COMP:14740"/>
        <dbReference type="ChEBI" id="CHEBI:15378"/>
        <dbReference type="ChEBI" id="CHEBI:29985"/>
        <dbReference type="ChEBI" id="CHEBI:30616"/>
        <dbReference type="ChEBI" id="CHEBI:43474"/>
        <dbReference type="ChEBI" id="CHEBI:141005"/>
        <dbReference type="ChEBI" id="CHEBI:456216"/>
        <dbReference type="EC" id="6.3.2.17"/>
    </reaction>
</comment>
<dbReference type="GO" id="GO:0008841">
    <property type="term" value="F:dihydrofolate synthase activity"/>
    <property type="evidence" value="ECO:0007669"/>
    <property type="project" value="TreeGrafter"/>
</dbReference>
<keyword evidence="5" id="KW-0479">Metal-binding</keyword>
<dbReference type="InterPro" id="IPR018109">
    <property type="entry name" value="Folylpolyglutamate_synth_CS"/>
</dbReference>
<evidence type="ECO:0000313" key="12">
    <source>
        <dbReference type="EMBL" id="SUZ85256.1"/>
    </source>
</evidence>
<dbReference type="Pfam" id="PF08245">
    <property type="entry name" value="Mur_ligase_M"/>
    <property type="match status" value="1"/>
</dbReference>
<evidence type="ECO:0000256" key="7">
    <source>
        <dbReference type="ARBA" id="ARBA00022840"/>
    </source>
</evidence>
<gene>
    <name evidence="12" type="ORF">METZ01_LOCUS38110</name>
</gene>
<dbReference type="PROSITE" id="PS01012">
    <property type="entry name" value="FOLYLPOLYGLU_SYNT_2"/>
    <property type="match status" value="1"/>
</dbReference>
<dbReference type="Gene3D" id="3.40.1190.10">
    <property type="entry name" value="Mur-like, catalytic domain"/>
    <property type="match status" value="1"/>
</dbReference>
<reference evidence="12" key="1">
    <citation type="submission" date="2018-05" db="EMBL/GenBank/DDBJ databases">
        <authorList>
            <person name="Lanie J.A."/>
            <person name="Ng W.-L."/>
            <person name="Kazmierczak K.M."/>
            <person name="Andrzejewski T.M."/>
            <person name="Davidsen T.M."/>
            <person name="Wayne K.J."/>
            <person name="Tettelin H."/>
            <person name="Glass J.I."/>
            <person name="Rusch D."/>
            <person name="Podicherti R."/>
            <person name="Tsui H.-C.T."/>
            <person name="Winkler M.E."/>
        </authorList>
    </citation>
    <scope>NUCLEOTIDE SEQUENCE</scope>
</reference>
<feature type="domain" description="Mur ligase central" evidence="11">
    <location>
        <begin position="167"/>
        <end position="305"/>
    </location>
</feature>
<evidence type="ECO:0000256" key="1">
    <source>
        <dbReference type="ARBA" id="ARBA00001946"/>
    </source>
</evidence>
<comment type="cofactor">
    <cofactor evidence="1">
        <name>Mg(2+)</name>
        <dbReference type="ChEBI" id="CHEBI:18420"/>
    </cofactor>
</comment>
<evidence type="ECO:0000259" key="10">
    <source>
        <dbReference type="Pfam" id="PF02875"/>
    </source>
</evidence>
<dbReference type="InterPro" id="IPR036565">
    <property type="entry name" value="Mur-like_cat_sf"/>
</dbReference>
<dbReference type="GO" id="GO:0005524">
    <property type="term" value="F:ATP binding"/>
    <property type="evidence" value="ECO:0007669"/>
    <property type="project" value="UniProtKB-KW"/>
</dbReference>
<organism evidence="12">
    <name type="scientific">marine metagenome</name>
    <dbReference type="NCBI Taxonomy" id="408172"/>
    <lineage>
        <taxon>unclassified sequences</taxon>
        <taxon>metagenomes</taxon>
        <taxon>ecological metagenomes</taxon>
    </lineage>
</organism>
<dbReference type="PIRSF" id="PIRSF001563">
    <property type="entry name" value="Folylpolyglu_synth"/>
    <property type="match status" value="1"/>
</dbReference>
<dbReference type="GO" id="GO:0046872">
    <property type="term" value="F:metal ion binding"/>
    <property type="evidence" value="ECO:0007669"/>
    <property type="project" value="UniProtKB-KW"/>
</dbReference>
<evidence type="ECO:0000256" key="8">
    <source>
        <dbReference type="ARBA" id="ARBA00022842"/>
    </source>
</evidence>
<dbReference type="NCBIfam" id="TIGR01499">
    <property type="entry name" value="folC"/>
    <property type="match status" value="1"/>
</dbReference>
<dbReference type="PANTHER" id="PTHR11136:SF0">
    <property type="entry name" value="DIHYDROFOLATE SYNTHETASE-RELATED"/>
    <property type="match status" value="1"/>
</dbReference>
<dbReference type="EC" id="6.3.2.17" evidence="3"/>
<dbReference type="Pfam" id="PF02875">
    <property type="entry name" value="Mur_ligase_C"/>
    <property type="match status" value="1"/>
</dbReference>
<comment type="similarity">
    <text evidence="2">Belongs to the folylpolyglutamate synthase family.</text>
</comment>
<evidence type="ECO:0000256" key="4">
    <source>
        <dbReference type="ARBA" id="ARBA00022598"/>
    </source>
</evidence>
<keyword evidence="7" id="KW-0067">ATP-binding</keyword>
<dbReference type="FunFam" id="3.40.1190.10:FF:000011">
    <property type="entry name" value="Folylpolyglutamate synthase/dihydrofolate synthase"/>
    <property type="match status" value="1"/>
</dbReference>
<protein>
    <recommendedName>
        <fullName evidence="3">tetrahydrofolate synthase</fullName>
        <ecNumber evidence="3">6.3.2.17</ecNumber>
    </recommendedName>
</protein>
<dbReference type="InterPro" id="IPR004101">
    <property type="entry name" value="Mur_ligase_C"/>
</dbReference>
<evidence type="ECO:0000256" key="6">
    <source>
        <dbReference type="ARBA" id="ARBA00022741"/>
    </source>
</evidence>
<keyword evidence="4" id="KW-0436">Ligase</keyword>
<evidence type="ECO:0000256" key="9">
    <source>
        <dbReference type="ARBA" id="ARBA00047493"/>
    </source>
</evidence>
<dbReference type="PANTHER" id="PTHR11136">
    <property type="entry name" value="FOLYLPOLYGLUTAMATE SYNTHASE-RELATED"/>
    <property type="match status" value="1"/>
</dbReference>
<dbReference type="InterPro" id="IPR036615">
    <property type="entry name" value="Mur_ligase_C_dom_sf"/>
</dbReference>
<sequence>MGRQPEYPYRGYPRAVWYQEPFRSRLDYRQSIARLLTLVDHERNAATGPRQKAIYDLTRMEALLERLGSPHKQIPAVHIAGTKGKGSTAALCDAAIRAAGLSTGFYSSPHIHTFRERIRRDSEPISQEIFAGLVEGLWPLHVELQKDAEIGPLTLFEYLTGMAFQCFAQDRVDAQVIEVGLGGRLDATNVLDAGVCVITSISLDHMAILGDSIGEIAADKAGIIKPGATVVIAPQLPEALSPILAACQEKDAVPILVGSDVTWEEGRPGTDGQRFTVRGRNDEYNLHMPLLGAHQLENAASAVAALEALASQGIDVPAKAMEVGFERVDWPCRMEVLSRSPLLVADGAHNVYSVESLLKSLPKYLEFDRIILIVGFSKDKNVAGMAQALGEKADITIATASRHPRSIDVAKLASLFKENGKTALEAQTPADALKIAIGNAGSRDLILATGSLFLTAEVRESALGIEPEIYPELTAPGL</sequence>
<dbReference type="AlphaFoldDB" id="A0A381R0N2"/>
<dbReference type="Gene3D" id="3.90.190.20">
    <property type="entry name" value="Mur ligase, C-terminal domain"/>
    <property type="match status" value="1"/>
</dbReference>
<proteinExistence type="inferred from homology"/>
<dbReference type="GO" id="GO:0005737">
    <property type="term" value="C:cytoplasm"/>
    <property type="evidence" value="ECO:0007669"/>
    <property type="project" value="TreeGrafter"/>
</dbReference>
<accession>A0A381R0N2</accession>
<dbReference type="InterPro" id="IPR001645">
    <property type="entry name" value="Folylpolyglutamate_synth"/>
</dbReference>
<evidence type="ECO:0000256" key="2">
    <source>
        <dbReference type="ARBA" id="ARBA00008276"/>
    </source>
</evidence>
<keyword evidence="6" id="KW-0547">Nucleotide-binding</keyword>
<evidence type="ECO:0000259" key="11">
    <source>
        <dbReference type="Pfam" id="PF08245"/>
    </source>
</evidence>
<dbReference type="SUPFAM" id="SSF53623">
    <property type="entry name" value="MurD-like peptide ligases, catalytic domain"/>
    <property type="match status" value="1"/>
</dbReference>
<dbReference type="EMBL" id="UINC01001627">
    <property type="protein sequence ID" value="SUZ85256.1"/>
    <property type="molecule type" value="Genomic_DNA"/>
</dbReference>
<dbReference type="SUPFAM" id="SSF53244">
    <property type="entry name" value="MurD-like peptide ligases, peptide-binding domain"/>
    <property type="match status" value="1"/>
</dbReference>
<evidence type="ECO:0000256" key="5">
    <source>
        <dbReference type="ARBA" id="ARBA00022723"/>
    </source>
</evidence>
<evidence type="ECO:0000256" key="3">
    <source>
        <dbReference type="ARBA" id="ARBA00013025"/>
    </source>
</evidence>
<dbReference type="InterPro" id="IPR013221">
    <property type="entry name" value="Mur_ligase_cen"/>
</dbReference>
<feature type="domain" description="Mur ligase C-terminal" evidence="10">
    <location>
        <begin position="333"/>
        <end position="451"/>
    </location>
</feature>
<keyword evidence="8" id="KW-0460">Magnesium</keyword>
<name>A0A381R0N2_9ZZZZ</name>
<dbReference type="GO" id="GO:0004326">
    <property type="term" value="F:tetrahydrofolylpolyglutamate synthase activity"/>
    <property type="evidence" value="ECO:0007669"/>
    <property type="project" value="UniProtKB-EC"/>
</dbReference>